<gene>
    <name evidence="5" type="ORF">COW36_24385</name>
</gene>
<dbReference type="InterPro" id="IPR029028">
    <property type="entry name" value="Alpha/beta_knot_MTases"/>
</dbReference>
<comment type="similarity">
    <text evidence="1">Belongs to the class IV-like SAM-binding methyltransferase superfamily. RNA methyltransferase TrmH family.</text>
</comment>
<dbReference type="InterPro" id="IPR029026">
    <property type="entry name" value="tRNA_m1G_MTases_N"/>
</dbReference>
<dbReference type="Pfam" id="PF22435">
    <property type="entry name" value="MRM3-like_sub_bind"/>
    <property type="match status" value="1"/>
</dbReference>
<keyword evidence="3 5" id="KW-0808">Transferase</keyword>
<name>A0A2M7FX19_9BACT</name>
<dbReference type="PANTHER" id="PTHR43191:SF2">
    <property type="entry name" value="RRNA METHYLTRANSFERASE 3, MITOCHONDRIAL"/>
    <property type="match status" value="1"/>
</dbReference>
<dbReference type="Pfam" id="PF00588">
    <property type="entry name" value="SpoU_methylase"/>
    <property type="match status" value="1"/>
</dbReference>
<evidence type="ECO:0000259" key="4">
    <source>
        <dbReference type="SMART" id="SM00967"/>
    </source>
</evidence>
<sequence length="256" mass="27963">MYLSSRSNPKIKYIRSLHQKKHRDQQNEFLIEGQNLVEEALQSNWPLVQVLYLSSVSRPEAAAGVECLEVSAEAMAWASTLASPPDYLAVAKQQAIPTPQHCHPCILVTAPLQDPGNLGALLRLADAMHLTGVWVVGSGVDPFHPKVIRGAMGSALRVPIRILDSSKELLQLKEQGWQLLATDAHGKASSFSLAFPEKTALLLGSEGPGLPTELAELADLSVRIPIHTQVESLNVVTAAAMLLHEYCRQYPLETQR</sequence>
<dbReference type="GO" id="GO:0003723">
    <property type="term" value="F:RNA binding"/>
    <property type="evidence" value="ECO:0007669"/>
    <property type="project" value="InterPro"/>
</dbReference>
<dbReference type="Gene3D" id="3.30.1330.30">
    <property type="match status" value="1"/>
</dbReference>
<keyword evidence="2 5" id="KW-0489">Methyltransferase</keyword>
<dbReference type="GO" id="GO:0006396">
    <property type="term" value="P:RNA processing"/>
    <property type="evidence" value="ECO:0007669"/>
    <property type="project" value="InterPro"/>
</dbReference>
<dbReference type="InterPro" id="IPR051259">
    <property type="entry name" value="rRNA_Methyltransferase"/>
</dbReference>
<dbReference type="InterPro" id="IPR001537">
    <property type="entry name" value="SpoU_MeTrfase"/>
</dbReference>
<organism evidence="5 6">
    <name type="scientific">bacterium (Candidatus Blackallbacteria) CG17_big_fil_post_rev_8_21_14_2_50_48_46</name>
    <dbReference type="NCBI Taxonomy" id="2014261"/>
    <lineage>
        <taxon>Bacteria</taxon>
        <taxon>Candidatus Blackallbacteria</taxon>
    </lineage>
</organism>
<feature type="domain" description="RNA 2-O ribose methyltransferase substrate binding" evidence="4">
    <location>
        <begin position="30"/>
        <end position="97"/>
    </location>
</feature>
<proteinExistence type="inferred from homology"/>
<evidence type="ECO:0000256" key="1">
    <source>
        <dbReference type="ARBA" id="ARBA00007228"/>
    </source>
</evidence>
<dbReference type="CDD" id="cd18095">
    <property type="entry name" value="SpoU-like_rRNA-MTase"/>
    <property type="match status" value="1"/>
</dbReference>
<evidence type="ECO:0000256" key="2">
    <source>
        <dbReference type="ARBA" id="ARBA00022603"/>
    </source>
</evidence>
<dbReference type="InterPro" id="IPR053888">
    <property type="entry name" value="MRM3-like_sub_bind"/>
</dbReference>
<dbReference type="GO" id="GO:0032259">
    <property type="term" value="P:methylation"/>
    <property type="evidence" value="ECO:0007669"/>
    <property type="project" value="UniProtKB-KW"/>
</dbReference>
<evidence type="ECO:0000313" key="6">
    <source>
        <dbReference type="Proteomes" id="UP000231019"/>
    </source>
</evidence>
<dbReference type="SUPFAM" id="SSF55315">
    <property type="entry name" value="L30e-like"/>
    <property type="match status" value="1"/>
</dbReference>
<evidence type="ECO:0000256" key="3">
    <source>
        <dbReference type="ARBA" id="ARBA00022679"/>
    </source>
</evidence>
<dbReference type="InterPro" id="IPR013123">
    <property type="entry name" value="SpoU_subst-bd"/>
</dbReference>
<dbReference type="Gene3D" id="3.40.1280.10">
    <property type="match status" value="1"/>
</dbReference>
<protein>
    <submittedName>
        <fullName evidence="5">rRNA methyltransferase</fullName>
    </submittedName>
</protein>
<dbReference type="SUPFAM" id="SSF75217">
    <property type="entry name" value="alpha/beta knot"/>
    <property type="match status" value="1"/>
</dbReference>
<dbReference type="GO" id="GO:0005737">
    <property type="term" value="C:cytoplasm"/>
    <property type="evidence" value="ECO:0007669"/>
    <property type="project" value="UniProtKB-ARBA"/>
</dbReference>
<dbReference type="PANTHER" id="PTHR43191">
    <property type="entry name" value="RRNA METHYLTRANSFERASE 3"/>
    <property type="match status" value="1"/>
</dbReference>
<dbReference type="AlphaFoldDB" id="A0A2M7FX19"/>
<dbReference type="InterPro" id="IPR029064">
    <property type="entry name" value="Ribosomal_eL30-like_sf"/>
</dbReference>
<dbReference type="Proteomes" id="UP000231019">
    <property type="component" value="Unassembled WGS sequence"/>
</dbReference>
<comment type="caution">
    <text evidence="5">The sequence shown here is derived from an EMBL/GenBank/DDBJ whole genome shotgun (WGS) entry which is preliminary data.</text>
</comment>
<evidence type="ECO:0000313" key="5">
    <source>
        <dbReference type="EMBL" id="PIW13808.1"/>
    </source>
</evidence>
<dbReference type="GO" id="GO:0008173">
    <property type="term" value="F:RNA methyltransferase activity"/>
    <property type="evidence" value="ECO:0007669"/>
    <property type="project" value="InterPro"/>
</dbReference>
<dbReference type="EMBL" id="PFFQ01000066">
    <property type="protein sequence ID" value="PIW13808.1"/>
    <property type="molecule type" value="Genomic_DNA"/>
</dbReference>
<accession>A0A2M7FX19</accession>
<reference evidence="5 6" key="1">
    <citation type="submission" date="2017-09" db="EMBL/GenBank/DDBJ databases">
        <title>Depth-based differentiation of microbial function through sediment-hosted aquifers and enrichment of novel symbionts in the deep terrestrial subsurface.</title>
        <authorList>
            <person name="Probst A.J."/>
            <person name="Ladd B."/>
            <person name="Jarett J.K."/>
            <person name="Geller-Mcgrath D.E."/>
            <person name="Sieber C.M."/>
            <person name="Emerson J.B."/>
            <person name="Anantharaman K."/>
            <person name="Thomas B.C."/>
            <person name="Malmstrom R."/>
            <person name="Stieglmeier M."/>
            <person name="Klingl A."/>
            <person name="Woyke T."/>
            <person name="Ryan C.M."/>
            <person name="Banfield J.F."/>
        </authorList>
    </citation>
    <scope>NUCLEOTIDE SEQUENCE [LARGE SCALE GENOMIC DNA]</scope>
    <source>
        <strain evidence="5">CG17_big_fil_post_rev_8_21_14_2_50_48_46</strain>
    </source>
</reference>
<dbReference type="SMART" id="SM00967">
    <property type="entry name" value="SpoU_sub_bind"/>
    <property type="match status" value="1"/>
</dbReference>